<accession>A0AAW4MZ89</accession>
<dbReference type="RefSeq" id="WP_217744560.1">
    <property type="nucleotide sequence ID" value="NZ_JAHOEI010000032.1"/>
</dbReference>
<reference evidence="1" key="1">
    <citation type="submission" date="2021-06" db="EMBL/GenBank/DDBJ databases">
        <title>Collection of gut derived symbiotic bacterial strains cultured from healthy donors.</title>
        <authorList>
            <person name="Lin H."/>
            <person name="Littmann E."/>
            <person name="Pamer E.G."/>
        </authorList>
    </citation>
    <scope>NUCLEOTIDE SEQUENCE</scope>
    <source>
        <strain evidence="1">MSK.21.74</strain>
    </source>
</reference>
<proteinExistence type="predicted"/>
<organism evidence="1 2">
    <name type="scientific">Segatella copri</name>
    <dbReference type="NCBI Taxonomy" id="165179"/>
    <lineage>
        <taxon>Bacteria</taxon>
        <taxon>Pseudomonadati</taxon>
        <taxon>Bacteroidota</taxon>
        <taxon>Bacteroidia</taxon>
        <taxon>Bacteroidales</taxon>
        <taxon>Prevotellaceae</taxon>
        <taxon>Segatella</taxon>
    </lineage>
</organism>
<comment type="caution">
    <text evidence="1">The sequence shown here is derived from an EMBL/GenBank/DDBJ whole genome shotgun (WGS) entry which is preliminary data.</text>
</comment>
<dbReference type="EMBL" id="JAHOEI010000032">
    <property type="protein sequence ID" value="MBV3387922.1"/>
    <property type="molecule type" value="Genomic_DNA"/>
</dbReference>
<dbReference type="Proteomes" id="UP001196765">
    <property type="component" value="Unassembled WGS sequence"/>
</dbReference>
<evidence type="ECO:0000313" key="1">
    <source>
        <dbReference type="EMBL" id="MBV3387922.1"/>
    </source>
</evidence>
<gene>
    <name evidence="1" type="ORF">KSW82_09225</name>
</gene>
<sequence>MRIKIIKFDAYGCKYTKNAVKTPQFTKEIAVFLPQNMDIASKHLFDADFHLIKIAA</sequence>
<protein>
    <submittedName>
        <fullName evidence="1">Uncharacterized protein</fullName>
    </submittedName>
</protein>
<name>A0AAW4MZ89_9BACT</name>
<dbReference type="AlphaFoldDB" id="A0AAW4MZ89"/>
<evidence type="ECO:0000313" key="2">
    <source>
        <dbReference type="Proteomes" id="UP001196765"/>
    </source>
</evidence>